<keyword evidence="10" id="KW-1185">Reference proteome</keyword>
<dbReference type="Gene3D" id="3.60.10.10">
    <property type="entry name" value="Endonuclease/exonuclease/phosphatase"/>
    <property type="match status" value="1"/>
</dbReference>
<organism evidence="9 10">
    <name type="scientific">Silvanigrella aquatica</name>
    <dbReference type="NCBI Taxonomy" id="1915309"/>
    <lineage>
        <taxon>Bacteria</taxon>
        <taxon>Pseudomonadati</taxon>
        <taxon>Bdellovibrionota</taxon>
        <taxon>Oligoflexia</taxon>
        <taxon>Silvanigrellales</taxon>
        <taxon>Silvanigrellaceae</taxon>
        <taxon>Silvanigrella</taxon>
    </lineage>
</organism>
<evidence type="ECO:0000256" key="4">
    <source>
        <dbReference type="ARBA" id="ARBA00022842"/>
    </source>
</evidence>
<feature type="site" description="Transition state stabilizer" evidence="7">
    <location>
        <position position="154"/>
    </location>
</feature>
<feature type="binding site" evidence="6">
    <location>
        <position position="154"/>
    </location>
    <ligand>
        <name>Mg(2+)</name>
        <dbReference type="ChEBI" id="CHEBI:18420"/>
        <label>1</label>
    </ligand>
</feature>
<keyword evidence="6" id="KW-0464">Manganese</keyword>
<dbReference type="Proteomes" id="UP000184731">
    <property type="component" value="Chromosome"/>
</dbReference>
<keyword evidence="4 6" id="KW-0460">Magnesium</keyword>
<dbReference type="InterPro" id="IPR005135">
    <property type="entry name" value="Endo/exonuclease/phosphatase"/>
</dbReference>
<feature type="active site" description="Proton acceptor" evidence="5">
    <location>
        <position position="249"/>
    </location>
</feature>
<evidence type="ECO:0000259" key="8">
    <source>
        <dbReference type="Pfam" id="PF03372"/>
    </source>
</evidence>
<dbReference type="InterPro" id="IPR036691">
    <property type="entry name" value="Endo/exonu/phosph_ase_sf"/>
</dbReference>
<dbReference type="Pfam" id="PF03372">
    <property type="entry name" value="Exo_endo_phos"/>
    <property type="match status" value="1"/>
</dbReference>
<dbReference type="STRING" id="1915309.AXG55_05355"/>
<dbReference type="GO" id="GO:0008081">
    <property type="term" value="F:phosphoric diester hydrolase activity"/>
    <property type="evidence" value="ECO:0007669"/>
    <property type="project" value="TreeGrafter"/>
</dbReference>
<feature type="binding site" evidence="6">
    <location>
        <position position="248"/>
    </location>
    <ligand>
        <name>Mg(2+)</name>
        <dbReference type="ChEBI" id="CHEBI:18420"/>
        <label>1</label>
    </ligand>
</feature>
<evidence type="ECO:0000256" key="5">
    <source>
        <dbReference type="PIRSR" id="PIRSR604808-1"/>
    </source>
</evidence>
<dbReference type="EMBL" id="CP017834">
    <property type="protein sequence ID" value="APJ03362.1"/>
    <property type="molecule type" value="Genomic_DNA"/>
</dbReference>
<keyword evidence="3" id="KW-0378">Hydrolase</keyword>
<dbReference type="KEGG" id="saqi:AXG55_05355"/>
<dbReference type="NCBIfam" id="TIGR00633">
    <property type="entry name" value="xth"/>
    <property type="match status" value="1"/>
</dbReference>
<feature type="site" description="Interaction with DNA substrate" evidence="7">
    <location>
        <position position="249"/>
    </location>
</feature>
<evidence type="ECO:0000256" key="3">
    <source>
        <dbReference type="ARBA" id="ARBA00022801"/>
    </source>
</evidence>
<dbReference type="NCBIfam" id="TIGR00195">
    <property type="entry name" value="exoDNase_III"/>
    <property type="match status" value="1"/>
</dbReference>
<proteinExistence type="inferred from homology"/>
<name>A0A1L4CZI5_9BACT</name>
<keyword evidence="2 6" id="KW-0479">Metal-binding</keyword>
<gene>
    <name evidence="9" type="ORF">AXG55_05355</name>
</gene>
<evidence type="ECO:0000256" key="6">
    <source>
        <dbReference type="PIRSR" id="PIRSR604808-2"/>
    </source>
</evidence>
<dbReference type="GO" id="GO:0046872">
    <property type="term" value="F:metal ion binding"/>
    <property type="evidence" value="ECO:0007669"/>
    <property type="project" value="UniProtKB-KW"/>
</dbReference>
<dbReference type="PROSITE" id="PS51435">
    <property type="entry name" value="AP_NUCLEASE_F1_4"/>
    <property type="match status" value="1"/>
</dbReference>
<feature type="site" description="Important for catalytic activity" evidence="7">
    <location>
        <position position="223"/>
    </location>
</feature>
<dbReference type="AlphaFoldDB" id="A0A1L4CZI5"/>
<feature type="binding site" evidence="6">
    <location>
        <position position="37"/>
    </location>
    <ligand>
        <name>Mg(2+)</name>
        <dbReference type="ChEBI" id="CHEBI:18420"/>
        <label>1</label>
    </ligand>
</feature>
<protein>
    <submittedName>
        <fullName evidence="9">Exodeoxyribonuclease III</fullName>
    </submittedName>
</protein>
<dbReference type="GO" id="GO:0008311">
    <property type="term" value="F:double-stranded DNA 3'-5' DNA exonuclease activity"/>
    <property type="evidence" value="ECO:0007669"/>
    <property type="project" value="TreeGrafter"/>
</dbReference>
<feature type="binding site" evidence="6">
    <location>
        <position position="152"/>
    </location>
    <ligand>
        <name>Mg(2+)</name>
        <dbReference type="ChEBI" id="CHEBI:18420"/>
        <label>1</label>
    </ligand>
</feature>
<evidence type="ECO:0000313" key="9">
    <source>
        <dbReference type="EMBL" id="APJ03362.1"/>
    </source>
</evidence>
<dbReference type="OrthoDB" id="5289918at2"/>
<dbReference type="PANTHER" id="PTHR22748:SF6">
    <property type="entry name" value="DNA-(APURINIC OR APYRIMIDINIC SITE) ENDONUCLEASE"/>
    <property type="match status" value="1"/>
</dbReference>
<dbReference type="GO" id="GO:0003906">
    <property type="term" value="F:DNA-(apurinic or apyrimidinic site) endonuclease activity"/>
    <property type="evidence" value="ECO:0007669"/>
    <property type="project" value="TreeGrafter"/>
</dbReference>
<sequence>MSLKIYSWNVNGIRASAKAGFFEWLKKSDADMVFLQETRALPEQLAQEQLEPYGYKSFWHPADKKGYSGVAVYTRLPIQEKDLVVGLGNIDLDREGRFIGLFYNNIFCSAAYFPNSQPEGKRLEYKLAFCQAVHKKLNDFRKENIPIILGGDINIAHTEIDLANPQQNRKNPGFLPEERLWLTKFLDDGYLDAFRLFEKRGGFYTWWSNRPGVRQRNIGWRIDAHFISEEIKNKIYASSIHADVMGSDHCPISLDIS</sequence>
<evidence type="ECO:0000256" key="1">
    <source>
        <dbReference type="ARBA" id="ARBA00007092"/>
    </source>
</evidence>
<feature type="domain" description="Endonuclease/exonuclease/phosphatase" evidence="8">
    <location>
        <begin position="7"/>
        <end position="249"/>
    </location>
</feature>
<comment type="cofactor">
    <cofactor evidence="6">
        <name>Mg(2+)</name>
        <dbReference type="ChEBI" id="CHEBI:18420"/>
    </cofactor>
    <cofactor evidence="6">
        <name>Mn(2+)</name>
        <dbReference type="ChEBI" id="CHEBI:29035"/>
    </cofactor>
    <text evidence="6">Probably binds two magnesium or manganese ions per subunit.</text>
</comment>
<dbReference type="RefSeq" id="WP_148697093.1">
    <property type="nucleotide sequence ID" value="NZ_CP017834.1"/>
</dbReference>
<dbReference type="PANTHER" id="PTHR22748">
    <property type="entry name" value="AP ENDONUCLEASE"/>
    <property type="match status" value="1"/>
</dbReference>
<dbReference type="GO" id="GO:0006284">
    <property type="term" value="P:base-excision repair"/>
    <property type="evidence" value="ECO:0007669"/>
    <property type="project" value="TreeGrafter"/>
</dbReference>
<dbReference type="InterPro" id="IPR004808">
    <property type="entry name" value="AP_endonuc_1"/>
</dbReference>
<feature type="binding site" evidence="6">
    <location>
        <position position="9"/>
    </location>
    <ligand>
        <name>Mg(2+)</name>
        <dbReference type="ChEBI" id="CHEBI:18420"/>
        <label>1</label>
    </ligand>
</feature>
<feature type="active site" description="Proton donor/acceptor" evidence="5">
    <location>
        <position position="152"/>
    </location>
</feature>
<evidence type="ECO:0000256" key="2">
    <source>
        <dbReference type="ARBA" id="ARBA00022723"/>
    </source>
</evidence>
<dbReference type="SUPFAM" id="SSF56219">
    <property type="entry name" value="DNase I-like"/>
    <property type="match status" value="1"/>
</dbReference>
<feature type="binding site" evidence="6">
    <location>
        <position position="249"/>
    </location>
    <ligand>
        <name>Mg(2+)</name>
        <dbReference type="ChEBI" id="CHEBI:18420"/>
        <label>1</label>
    </ligand>
</feature>
<reference evidence="9 10" key="1">
    <citation type="submission" date="2016-10" db="EMBL/GenBank/DDBJ databases">
        <title>Silvanigrella aquatica sp. nov., isolated from a freshwater lake located in the Black Forest, Germany, description of Silvanigrellaceae fam. nov., Silvanigrellales ord. nov., reclassification of the order Bdellovibrionales in the class Oligoflexia, reclassification of the families Bacteriovoracaceae and Halobacteriovoraceae in the new order Bacteriovoracales ord. nov., and reclassification of the family Pseudobacteriovoracaceae in the order Oligoflexiales.</title>
        <authorList>
            <person name="Hahn M.W."/>
            <person name="Schmidt J."/>
            <person name="Koll U."/>
            <person name="Rohde M."/>
            <person name="Verbag S."/>
            <person name="Pitt A."/>
            <person name="Nakai R."/>
            <person name="Naganuma T."/>
            <person name="Lang E."/>
        </authorList>
    </citation>
    <scope>NUCLEOTIDE SEQUENCE [LARGE SCALE GENOMIC DNA]</scope>
    <source>
        <strain evidence="9 10">MWH-Nonnen-W8red</strain>
    </source>
</reference>
<comment type="similarity">
    <text evidence="1">Belongs to the DNA repair enzymes AP/ExoA family.</text>
</comment>
<evidence type="ECO:0000313" key="10">
    <source>
        <dbReference type="Proteomes" id="UP000184731"/>
    </source>
</evidence>
<accession>A0A1L4CZI5</accession>
<evidence type="ECO:0000256" key="7">
    <source>
        <dbReference type="PIRSR" id="PIRSR604808-3"/>
    </source>
</evidence>
<feature type="active site" evidence="5">
    <location>
        <position position="112"/>
    </location>
</feature>